<feature type="transmembrane region" description="Helical" evidence="5">
    <location>
        <begin position="768"/>
        <end position="788"/>
    </location>
</feature>
<dbReference type="CDD" id="cd15039">
    <property type="entry name" value="7tmB3_Methuselah-like"/>
    <property type="match status" value="1"/>
</dbReference>
<feature type="transmembrane region" description="Helical" evidence="5">
    <location>
        <begin position="571"/>
        <end position="594"/>
    </location>
</feature>
<feature type="domain" description="G-protein coupled receptors family 2 profile 2" evidence="6">
    <location>
        <begin position="569"/>
        <end position="817"/>
    </location>
</feature>
<dbReference type="PANTHER" id="PTHR45902:SF1">
    <property type="entry name" value="LATROPHILIN RECEPTOR-LIKE PROTEIN A"/>
    <property type="match status" value="1"/>
</dbReference>
<comment type="subcellular location">
    <subcellularLocation>
        <location evidence="1">Membrane</location>
        <topology evidence="1">Multi-pass membrane protein</topology>
    </subcellularLocation>
</comment>
<proteinExistence type="predicted"/>
<evidence type="ECO:0000256" key="3">
    <source>
        <dbReference type="ARBA" id="ARBA00022989"/>
    </source>
</evidence>
<dbReference type="PROSITE" id="PS50261">
    <property type="entry name" value="G_PROTEIN_RECEP_F2_4"/>
    <property type="match status" value="1"/>
</dbReference>
<gene>
    <name evidence="7" type="ORF">MAR_000311</name>
</gene>
<sequence length="854" mass="95034">MLKAVQTGFCGTETACSNSLPPTLEKGQESNLPTLPLPLPAVLPDRCCDRCSCNITTCPIYGNCCADILDQVDFSRADDIARCANRDTLNGISIRRPVTDLLTGNTYINQFCARCNFAEETVSWLPYVKCTNDAEAVNLLQATNEDILSLLEQTVSCNIVFEKPPGNFNTSYCFKSTKDTCNFTGNWKQYDSFIDRACGSYHSPFDGYNNVFCHLCNALDTPEQCTGASIVTLFPSFSTLLDFTGDETDVVSQAPDTKCRSNQFYDPVKGECRDVTCRFPKRYSSAGVCVNRAQTLRGVAYRIYIKLTPMTALHADTLQESIDLVQGDITLLLLDLSLYRAVRNFTILFLPENNPTTTTTISDMPTQATETTLLPLPPNIYLGLPVKYVLVRVQLYLQAPETDPPFNVSSLDEILALDGKPITFISTYTDFNITFLVNFEDYSKTDFTKGRYVNMSDPTTMETLEELSILFRIQKTFYEFYGNETPPALTTRFSCPLITLTLNEIVDVDGNDYILHSGEAINAKYVFNMVTDLNDTVYQVCLDEYIARQNLTTNGPTTLTTEGQSIRANGIVTMVFTCLSVLCLLLTLLTYCIFPELRTQPGINNIGLILSLIPAQLLFQFGAGQYSVIASWSCVLIGILGHFAWLMVIFWMNVCCWHMFRSFTNLQWKSGSKVKTTAFYTLYTVSASGLFVGITVVTDHVRSNGSSVGYGDGICNLSALYLIGFTFALPVFVVIVANLVLFLMVIVKISRLPSIKSSTQSNRNYFKIYAKLATLTGVSWIFGFIFIFTNVAVFEYLFIILTNGQGVFIFVSFVANARVYRMYNGKISEFTHSFSDADGTKNTKTGSTASSSKL</sequence>
<dbReference type="InterPro" id="IPR053231">
    <property type="entry name" value="GPCR_LN-TM7"/>
</dbReference>
<evidence type="ECO:0000259" key="6">
    <source>
        <dbReference type="PROSITE" id="PS50261"/>
    </source>
</evidence>
<feature type="transmembrane region" description="Helical" evidence="5">
    <location>
        <begin position="794"/>
        <end position="817"/>
    </location>
</feature>
<evidence type="ECO:0000313" key="7">
    <source>
        <dbReference type="EMBL" id="WAR18473.1"/>
    </source>
</evidence>
<dbReference type="EMBL" id="CP111022">
    <property type="protein sequence ID" value="WAR18473.1"/>
    <property type="molecule type" value="Genomic_DNA"/>
</dbReference>
<accession>A0ABY7FCQ7</accession>
<reference evidence="7" key="1">
    <citation type="submission" date="2022-11" db="EMBL/GenBank/DDBJ databases">
        <title>Centuries of genome instability and evolution in soft-shell clam transmissible cancer (bioRxiv).</title>
        <authorList>
            <person name="Hart S.F.M."/>
            <person name="Yonemitsu M.A."/>
            <person name="Giersch R.M."/>
            <person name="Beal B.F."/>
            <person name="Arriagada G."/>
            <person name="Davis B.W."/>
            <person name="Ostrander E.A."/>
            <person name="Goff S.P."/>
            <person name="Metzger M.J."/>
        </authorList>
    </citation>
    <scope>NUCLEOTIDE SEQUENCE</scope>
    <source>
        <strain evidence="7">MELC-2E11</strain>
        <tissue evidence="7">Siphon/mantle</tissue>
    </source>
</reference>
<dbReference type="InterPro" id="IPR017981">
    <property type="entry name" value="GPCR_2-like_7TM"/>
</dbReference>
<evidence type="ECO:0000256" key="4">
    <source>
        <dbReference type="ARBA" id="ARBA00023136"/>
    </source>
</evidence>
<keyword evidence="4 5" id="KW-0472">Membrane</keyword>
<keyword evidence="3 5" id="KW-1133">Transmembrane helix</keyword>
<feature type="transmembrane region" description="Helical" evidence="5">
    <location>
        <begin position="718"/>
        <end position="747"/>
    </location>
</feature>
<evidence type="ECO:0000256" key="1">
    <source>
        <dbReference type="ARBA" id="ARBA00004141"/>
    </source>
</evidence>
<dbReference type="Pfam" id="PF00002">
    <property type="entry name" value="7tm_2"/>
    <property type="match status" value="1"/>
</dbReference>
<dbReference type="Proteomes" id="UP001164746">
    <property type="component" value="Chromosome 11"/>
</dbReference>
<dbReference type="InterPro" id="IPR000832">
    <property type="entry name" value="GPCR_2_secretin-like"/>
</dbReference>
<dbReference type="Gene3D" id="1.20.1070.10">
    <property type="entry name" value="Rhodopsin 7-helix transmembrane proteins"/>
    <property type="match status" value="1"/>
</dbReference>
<protein>
    <submittedName>
        <fullName evidence="7">AGRL1-like protein</fullName>
    </submittedName>
</protein>
<name>A0ABY7FCQ7_MYAAR</name>
<evidence type="ECO:0000313" key="8">
    <source>
        <dbReference type="Proteomes" id="UP001164746"/>
    </source>
</evidence>
<feature type="transmembrane region" description="Helical" evidence="5">
    <location>
        <begin position="678"/>
        <end position="698"/>
    </location>
</feature>
<dbReference type="PANTHER" id="PTHR45902">
    <property type="entry name" value="LATROPHILIN RECEPTOR-LIKE PROTEIN A"/>
    <property type="match status" value="1"/>
</dbReference>
<feature type="transmembrane region" description="Helical" evidence="5">
    <location>
        <begin position="629"/>
        <end position="657"/>
    </location>
</feature>
<evidence type="ECO:0000256" key="2">
    <source>
        <dbReference type="ARBA" id="ARBA00022692"/>
    </source>
</evidence>
<organism evidence="7 8">
    <name type="scientific">Mya arenaria</name>
    <name type="common">Soft-shell clam</name>
    <dbReference type="NCBI Taxonomy" id="6604"/>
    <lineage>
        <taxon>Eukaryota</taxon>
        <taxon>Metazoa</taxon>
        <taxon>Spiralia</taxon>
        <taxon>Lophotrochozoa</taxon>
        <taxon>Mollusca</taxon>
        <taxon>Bivalvia</taxon>
        <taxon>Autobranchia</taxon>
        <taxon>Heteroconchia</taxon>
        <taxon>Euheterodonta</taxon>
        <taxon>Imparidentia</taxon>
        <taxon>Neoheterodontei</taxon>
        <taxon>Myida</taxon>
        <taxon>Myoidea</taxon>
        <taxon>Myidae</taxon>
        <taxon>Mya</taxon>
    </lineage>
</organism>
<keyword evidence="2 5" id="KW-0812">Transmembrane</keyword>
<evidence type="ECO:0000256" key="5">
    <source>
        <dbReference type="SAM" id="Phobius"/>
    </source>
</evidence>
<feature type="transmembrane region" description="Helical" evidence="5">
    <location>
        <begin position="606"/>
        <end position="623"/>
    </location>
</feature>
<keyword evidence="8" id="KW-1185">Reference proteome</keyword>